<name>A0A165GD78_9APHY</name>
<dbReference type="InParanoid" id="A0A165GD78"/>
<gene>
    <name evidence="2" type="ORF">LAESUDRAFT_722360</name>
</gene>
<dbReference type="GeneID" id="63825225"/>
<accession>A0A165GD78</accession>
<organism evidence="2 3">
    <name type="scientific">Laetiporus sulphureus 93-53</name>
    <dbReference type="NCBI Taxonomy" id="1314785"/>
    <lineage>
        <taxon>Eukaryota</taxon>
        <taxon>Fungi</taxon>
        <taxon>Dikarya</taxon>
        <taxon>Basidiomycota</taxon>
        <taxon>Agaricomycotina</taxon>
        <taxon>Agaricomycetes</taxon>
        <taxon>Polyporales</taxon>
        <taxon>Laetiporus</taxon>
    </lineage>
</organism>
<dbReference type="EMBL" id="KV427610">
    <property type="protein sequence ID" value="KZT10186.1"/>
    <property type="molecule type" value="Genomic_DNA"/>
</dbReference>
<evidence type="ECO:0000256" key="1">
    <source>
        <dbReference type="SAM" id="MobiDB-lite"/>
    </source>
</evidence>
<proteinExistence type="predicted"/>
<dbReference type="RefSeq" id="XP_040767926.1">
    <property type="nucleotide sequence ID" value="XM_040908196.1"/>
</dbReference>
<keyword evidence="3" id="KW-1185">Reference proteome</keyword>
<protein>
    <submittedName>
        <fullName evidence="2">Uncharacterized protein</fullName>
    </submittedName>
</protein>
<feature type="compositionally biased region" description="Polar residues" evidence="1">
    <location>
        <begin position="197"/>
        <end position="209"/>
    </location>
</feature>
<evidence type="ECO:0000313" key="2">
    <source>
        <dbReference type="EMBL" id="KZT10186.1"/>
    </source>
</evidence>
<sequence length="231" mass="25984">MLSWTTLSSLSRWMRTLSTTLKQPLMYYIKGYFKESLDKKWPRWELVVDGRDFLIGKPRIKAAAVVVRGAHSYTAYCSEDNAFCGLKMRGVFSFLGSAKKVTSSWFSRHADVEFVPTLLCRGDVEHEGGVQRTVSQDYLKWKLPKKKKAFEETTSQDSKAGEPSFSEGDEPLSPRRSIIPDRRKTPSASGMAFLSPGSLQSASRPSGRVTQHRITCRGRHNELECGSSSHP</sequence>
<evidence type="ECO:0000313" key="3">
    <source>
        <dbReference type="Proteomes" id="UP000076871"/>
    </source>
</evidence>
<reference evidence="2 3" key="1">
    <citation type="journal article" date="2016" name="Mol. Biol. Evol.">
        <title>Comparative Genomics of Early-Diverging Mushroom-Forming Fungi Provides Insights into the Origins of Lignocellulose Decay Capabilities.</title>
        <authorList>
            <person name="Nagy L.G."/>
            <person name="Riley R."/>
            <person name="Tritt A."/>
            <person name="Adam C."/>
            <person name="Daum C."/>
            <person name="Floudas D."/>
            <person name="Sun H."/>
            <person name="Yadav J.S."/>
            <person name="Pangilinan J."/>
            <person name="Larsson K.H."/>
            <person name="Matsuura K."/>
            <person name="Barry K."/>
            <person name="Labutti K."/>
            <person name="Kuo R."/>
            <person name="Ohm R.A."/>
            <person name="Bhattacharya S.S."/>
            <person name="Shirouzu T."/>
            <person name="Yoshinaga Y."/>
            <person name="Martin F.M."/>
            <person name="Grigoriev I.V."/>
            <person name="Hibbett D.S."/>
        </authorList>
    </citation>
    <scope>NUCLEOTIDE SEQUENCE [LARGE SCALE GENOMIC DNA]</scope>
    <source>
        <strain evidence="2 3">93-53</strain>
    </source>
</reference>
<dbReference type="OrthoDB" id="2801804at2759"/>
<dbReference type="AlphaFoldDB" id="A0A165GD78"/>
<feature type="region of interest" description="Disordered" evidence="1">
    <location>
        <begin position="150"/>
        <end position="231"/>
    </location>
</feature>
<dbReference type="Proteomes" id="UP000076871">
    <property type="component" value="Unassembled WGS sequence"/>
</dbReference>